<dbReference type="Proteomes" id="UP001152798">
    <property type="component" value="Chromosome 4"/>
</dbReference>
<dbReference type="OrthoDB" id="6860066at2759"/>
<dbReference type="AlphaFoldDB" id="A0A9P0H9Y7"/>
<gene>
    <name evidence="1" type="ORF">NEZAVI_LOCUS7872</name>
</gene>
<protein>
    <submittedName>
        <fullName evidence="1">Uncharacterized protein</fullName>
    </submittedName>
</protein>
<sequence>MNRIGYPNTFAPAWEAEEEIRVIIWNSLCSHSCTTKMENLEMKKEAAKVTLNGAKSANYGSWGPLFKNSQHFTSLHYS</sequence>
<organism evidence="1 2">
    <name type="scientific">Nezara viridula</name>
    <name type="common">Southern green stink bug</name>
    <name type="synonym">Cimex viridulus</name>
    <dbReference type="NCBI Taxonomy" id="85310"/>
    <lineage>
        <taxon>Eukaryota</taxon>
        <taxon>Metazoa</taxon>
        <taxon>Ecdysozoa</taxon>
        <taxon>Arthropoda</taxon>
        <taxon>Hexapoda</taxon>
        <taxon>Insecta</taxon>
        <taxon>Pterygota</taxon>
        <taxon>Neoptera</taxon>
        <taxon>Paraneoptera</taxon>
        <taxon>Hemiptera</taxon>
        <taxon>Heteroptera</taxon>
        <taxon>Panheteroptera</taxon>
        <taxon>Pentatomomorpha</taxon>
        <taxon>Pentatomoidea</taxon>
        <taxon>Pentatomidae</taxon>
        <taxon>Pentatominae</taxon>
        <taxon>Nezara</taxon>
    </lineage>
</organism>
<keyword evidence="2" id="KW-1185">Reference proteome</keyword>
<evidence type="ECO:0000313" key="1">
    <source>
        <dbReference type="EMBL" id="CAH1398174.1"/>
    </source>
</evidence>
<proteinExistence type="predicted"/>
<dbReference type="EMBL" id="OV725080">
    <property type="protein sequence ID" value="CAH1398174.1"/>
    <property type="molecule type" value="Genomic_DNA"/>
</dbReference>
<accession>A0A9P0H9Y7</accession>
<name>A0A9P0H9Y7_NEZVI</name>
<evidence type="ECO:0000313" key="2">
    <source>
        <dbReference type="Proteomes" id="UP001152798"/>
    </source>
</evidence>
<reference evidence="1" key="1">
    <citation type="submission" date="2022-01" db="EMBL/GenBank/DDBJ databases">
        <authorList>
            <person name="King R."/>
        </authorList>
    </citation>
    <scope>NUCLEOTIDE SEQUENCE</scope>
</reference>